<evidence type="ECO:0000313" key="1">
    <source>
        <dbReference type="EMBL" id="KAG8013323.1"/>
    </source>
</evidence>
<name>A0ACB7FH36_NIBAL</name>
<keyword evidence="2" id="KW-1185">Reference proteome</keyword>
<protein>
    <submittedName>
        <fullName evidence="1">Uncharacterized protein</fullName>
    </submittedName>
</protein>
<sequence length="343" mass="37145">IFWHVLFHSIVTAGEIDRKFREERETVTCSKGSTLESSPDRCGKDFKEVHALRDDGLRLESVQKGSPKTVQTRREKVIDMATLRRKPRSRTSSTRQDRGSCSSTASCPVFSGPYSDQEEDPPMRRQSSPLLKGSLSSLHNSPSPSPKGSLSSVQGSGSCLQGSLPSLQVSLPKFHRSLSSLKGSISRFRRRSLGSLDNSSPSTSERSASPSIQSGNDSSSDDDASWDTNSWSSGATCLLRTPVKQESNEASEESGGKSCTTDQASATANAEPEIIYQNLLFSRPATKTESKGGCALERTTTAPKKDTGTQSVSSVQPEQECYYSLSSAGREDREQTEVLAVSE</sequence>
<comment type="caution">
    <text evidence="1">The sequence shown here is derived from an EMBL/GenBank/DDBJ whole genome shotgun (WGS) entry which is preliminary data.</text>
</comment>
<gene>
    <name evidence="1" type="ORF">GBF38_021629</name>
</gene>
<reference evidence="1" key="1">
    <citation type="submission" date="2020-04" db="EMBL/GenBank/DDBJ databases">
        <title>A chromosome-scale assembly and high-density genetic map of the yellow drum (Nibea albiflora) genome.</title>
        <authorList>
            <person name="Xu D."/>
            <person name="Zhang W."/>
            <person name="Chen R."/>
            <person name="Tan P."/>
            <person name="Wang L."/>
            <person name="Song H."/>
            <person name="Tian L."/>
            <person name="Zhu Q."/>
            <person name="Wang B."/>
        </authorList>
    </citation>
    <scope>NUCLEOTIDE SEQUENCE</scope>
    <source>
        <strain evidence="1">ZJHYS-2018</strain>
    </source>
</reference>
<dbReference type="Proteomes" id="UP000805704">
    <property type="component" value="Chromosome 11"/>
</dbReference>
<feature type="non-terminal residue" evidence="1">
    <location>
        <position position="1"/>
    </location>
</feature>
<organism evidence="1 2">
    <name type="scientific">Nibea albiflora</name>
    <name type="common">Yellow drum</name>
    <name type="synonym">Corvina albiflora</name>
    <dbReference type="NCBI Taxonomy" id="240163"/>
    <lineage>
        <taxon>Eukaryota</taxon>
        <taxon>Metazoa</taxon>
        <taxon>Chordata</taxon>
        <taxon>Craniata</taxon>
        <taxon>Vertebrata</taxon>
        <taxon>Euteleostomi</taxon>
        <taxon>Actinopterygii</taxon>
        <taxon>Neopterygii</taxon>
        <taxon>Teleostei</taxon>
        <taxon>Neoteleostei</taxon>
        <taxon>Acanthomorphata</taxon>
        <taxon>Eupercaria</taxon>
        <taxon>Sciaenidae</taxon>
        <taxon>Nibea</taxon>
    </lineage>
</organism>
<proteinExistence type="predicted"/>
<dbReference type="EMBL" id="CM024799">
    <property type="protein sequence ID" value="KAG8013323.1"/>
    <property type="molecule type" value="Genomic_DNA"/>
</dbReference>
<accession>A0ACB7FH36</accession>
<evidence type="ECO:0000313" key="2">
    <source>
        <dbReference type="Proteomes" id="UP000805704"/>
    </source>
</evidence>